<accession>B7KIE6</accession>
<feature type="transmembrane region" description="Helical" evidence="8">
    <location>
        <begin position="90"/>
        <end position="108"/>
    </location>
</feature>
<keyword evidence="7 8" id="KW-0472">Membrane</keyword>
<dbReference type="NCBIfam" id="TIGR03763">
    <property type="entry name" value="cyanoexo_CrtA"/>
    <property type="match status" value="1"/>
</dbReference>
<dbReference type="InterPro" id="IPR019127">
    <property type="entry name" value="Exosortase"/>
</dbReference>
<dbReference type="STRING" id="65393.PCC7424_5285"/>
<keyword evidence="10" id="KW-1185">Reference proteome</keyword>
<comment type="subcellular location">
    <subcellularLocation>
        <location evidence="1">Cell membrane</location>
        <topology evidence="1">Multi-pass membrane protein</topology>
    </subcellularLocation>
</comment>
<dbReference type="eggNOG" id="ENOG502ZA1F">
    <property type="taxonomic scope" value="Bacteria"/>
</dbReference>
<feature type="transmembrane region" description="Helical" evidence="8">
    <location>
        <begin position="208"/>
        <end position="233"/>
    </location>
</feature>
<dbReference type="AlphaFoldDB" id="B7KIE6"/>
<evidence type="ECO:0000256" key="4">
    <source>
        <dbReference type="ARBA" id="ARBA00022692"/>
    </source>
</evidence>
<evidence type="ECO:0000256" key="3">
    <source>
        <dbReference type="ARBA" id="ARBA00022670"/>
    </source>
</evidence>
<evidence type="ECO:0000256" key="2">
    <source>
        <dbReference type="ARBA" id="ARBA00022475"/>
    </source>
</evidence>
<keyword evidence="5" id="KW-0378">Hydrolase</keyword>
<evidence type="ECO:0000313" key="9">
    <source>
        <dbReference type="EMBL" id="ACK73633.1"/>
    </source>
</evidence>
<evidence type="ECO:0000256" key="6">
    <source>
        <dbReference type="ARBA" id="ARBA00022989"/>
    </source>
</evidence>
<dbReference type="KEGG" id="cyc:PCC7424_5285"/>
<keyword evidence="6 8" id="KW-1133">Transmembrane helix</keyword>
<evidence type="ECO:0000256" key="8">
    <source>
        <dbReference type="SAM" id="Phobius"/>
    </source>
</evidence>
<feature type="transmembrane region" description="Helical" evidence="8">
    <location>
        <begin position="12"/>
        <end position="29"/>
    </location>
</feature>
<dbReference type="EMBL" id="CP001291">
    <property type="protein sequence ID" value="ACK73633.1"/>
    <property type="molecule type" value="Genomic_DNA"/>
</dbReference>
<feature type="transmembrane region" description="Helical" evidence="8">
    <location>
        <begin position="174"/>
        <end position="196"/>
    </location>
</feature>
<keyword evidence="4 8" id="KW-0812">Transmembrane</keyword>
<dbReference type="GO" id="GO:0008233">
    <property type="term" value="F:peptidase activity"/>
    <property type="evidence" value="ECO:0007669"/>
    <property type="project" value="UniProtKB-KW"/>
</dbReference>
<feature type="transmembrane region" description="Helical" evidence="8">
    <location>
        <begin position="114"/>
        <end position="130"/>
    </location>
</feature>
<dbReference type="Proteomes" id="UP000002384">
    <property type="component" value="Chromosome"/>
</dbReference>
<proteinExistence type="predicted"/>
<feature type="transmembrane region" description="Helical" evidence="8">
    <location>
        <begin position="65"/>
        <end position="83"/>
    </location>
</feature>
<evidence type="ECO:0000313" key="10">
    <source>
        <dbReference type="Proteomes" id="UP000002384"/>
    </source>
</evidence>
<dbReference type="GO" id="GO:0005886">
    <property type="term" value="C:plasma membrane"/>
    <property type="evidence" value="ECO:0007669"/>
    <property type="project" value="UniProtKB-SubCell"/>
</dbReference>
<feature type="transmembrane region" description="Helical" evidence="8">
    <location>
        <begin position="248"/>
        <end position="268"/>
    </location>
</feature>
<reference evidence="10" key="1">
    <citation type="journal article" date="2011" name="MBio">
        <title>Novel metabolic attributes of the genus Cyanothece, comprising a group of unicellular nitrogen-fixing Cyanobacteria.</title>
        <authorList>
            <person name="Bandyopadhyay A."/>
            <person name="Elvitigala T."/>
            <person name="Welsh E."/>
            <person name="Stockel J."/>
            <person name="Liberton M."/>
            <person name="Min H."/>
            <person name="Sherman L.A."/>
            <person name="Pakrasi H.B."/>
        </authorList>
    </citation>
    <scope>NUCLEOTIDE SEQUENCE [LARGE SCALE GENOMIC DNA]</scope>
    <source>
        <strain evidence="10">PCC 7424</strain>
    </source>
</reference>
<dbReference type="InterPro" id="IPR022505">
    <property type="entry name" value="Exosortase_cyanobac"/>
</dbReference>
<dbReference type="Pfam" id="PF09721">
    <property type="entry name" value="Exosortase_EpsH"/>
    <property type="match status" value="1"/>
</dbReference>
<dbReference type="OrthoDB" id="461510at2"/>
<dbReference type="HOGENOM" id="CLU_077354_0_0_3"/>
<dbReference type="RefSeq" id="WP_015957209.1">
    <property type="nucleotide sequence ID" value="NC_011729.1"/>
</dbReference>
<evidence type="ECO:0008006" key="11">
    <source>
        <dbReference type="Google" id="ProtNLM"/>
    </source>
</evidence>
<feature type="transmembrane region" description="Helical" evidence="8">
    <location>
        <begin position="137"/>
        <end position="154"/>
    </location>
</feature>
<dbReference type="NCBIfam" id="TIGR04178">
    <property type="entry name" value="exo_archaeo"/>
    <property type="match status" value="1"/>
</dbReference>
<organism evidence="9 10">
    <name type="scientific">Gloeothece citriformis (strain PCC 7424)</name>
    <name type="common">Cyanothece sp. (strain PCC 7424)</name>
    <dbReference type="NCBI Taxonomy" id="65393"/>
    <lineage>
        <taxon>Bacteria</taxon>
        <taxon>Bacillati</taxon>
        <taxon>Cyanobacteriota</taxon>
        <taxon>Cyanophyceae</taxon>
        <taxon>Oscillatoriophycideae</taxon>
        <taxon>Chroococcales</taxon>
        <taxon>Aphanothecaceae</taxon>
        <taxon>Gloeothece</taxon>
        <taxon>Gloeothece citriformis</taxon>
    </lineage>
</organism>
<sequence>MDWLRQLQKPNYWLLGLTAAIASLHLVILDQSSDQNLFSMSLLLWLAIASLLWDKRDQLKLDSGILPTLVGIGLIALVLLRSISPSGYQVYFSPFICGIALCLMASGVKQLHQYWKEILILGLFVLYPVFDKFLTAINLAKITAIFSTFFLWIAGYDVHREGVFIALPTGKVEVLGGCAGIEIVILMFSTAVLFLLMFPQNYRQKLICLIIAPAIGFIINAIRISILTLIVGYSDKETFNYWHGDDGALVFSMMSVLLFGVFCWFFYIRKDISDPKPEVLLKDDLQVEKNYDQ</sequence>
<feature type="transmembrane region" description="Helical" evidence="8">
    <location>
        <begin position="36"/>
        <end position="53"/>
    </location>
</feature>
<protein>
    <recommendedName>
        <fullName evidence="11">Eight transmembrane protein EpsH</fullName>
    </recommendedName>
</protein>
<keyword evidence="3" id="KW-0645">Protease</keyword>
<gene>
    <name evidence="9" type="ordered locus">PCC7424_5285</name>
</gene>
<name>B7KIE6_GLOC7</name>
<evidence type="ECO:0000256" key="5">
    <source>
        <dbReference type="ARBA" id="ARBA00022801"/>
    </source>
</evidence>
<dbReference type="GO" id="GO:0006508">
    <property type="term" value="P:proteolysis"/>
    <property type="evidence" value="ECO:0007669"/>
    <property type="project" value="UniProtKB-KW"/>
</dbReference>
<dbReference type="InterPro" id="IPR026392">
    <property type="entry name" value="Exo/Archaeosortase_dom"/>
</dbReference>
<keyword evidence="2" id="KW-1003">Cell membrane</keyword>
<evidence type="ECO:0000256" key="7">
    <source>
        <dbReference type="ARBA" id="ARBA00023136"/>
    </source>
</evidence>
<evidence type="ECO:0000256" key="1">
    <source>
        <dbReference type="ARBA" id="ARBA00004651"/>
    </source>
</evidence>